<evidence type="ECO:0000256" key="4">
    <source>
        <dbReference type="RuleBase" id="RU003719"/>
    </source>
</evidence>
<evidence type="ECO:0000313" key="8">
    <source>
        <dbReference type="Proteomes" id="UP001494588"/>
    </source>
</evidence>
<evidence type="ECO:0000259" key="5">
    <source>
        <dbReference type="Pfam" id="PF00389"/>
    </source>
</evidence>
<dbReference type="RefSeq" id="WP_201658448.1">
    <property type="nucleotide sequence ID" value="NZ_CAJHCS010000030.1"/>
</dbReference>
<dbReference type="InterPro" id="IPR036291">
    <property type="entry name" value="NAD(P)-bd_dom_sf"/>
</dbReference>
<name>A0ABU9QK81_9BURK</name>
<dbReference type="EMBL" id="JAZHGC010000030">
    <property type="protein sequence ID" value="MEM5289890.1"/>
    <property type="molecule type" value="Genomic_DNA"/>
</dbReference>
<dbReference type="Pfam" id="PF02826">
    <property type="entry name" value="2-Hacid_dh_C"/>
    <property type="match status" value="1"/>
</dbReference>
<sequence length="327" mass="35297">MRIAIPDDYQDAVRDLDALSILSGHQVDIYTDLVKNIDHLAARLKHADVLVPIRERSIIDEALLSRLPNLRLISQTGKGVTHIDIEACTRRGIAVAASGGSSYAPAELTWALVLASARRLPQEVANARAGKWQRETIGTSLRGRTLGILGYGSIGKIVAGYGKAFGMRVLIWGREGSLSRAADDGFEAAESKEDFFRRSDVLTVHLRLNAETRWGISAADLASMKPTATLVNTSRADLIETGALAAALQAGRPGFAAVDAYEEEPAIEHPLFSMRNVVCSPHLGYVEKDTYEIFFGGAFDNVIAFEKGAPTNLINPDVLTTTGGRQA</sequence>
<evidence type="ECO:0000256" key="1">
    <source>
        <dbReference type="ARBA" id="ARBA00005854"/>
    </source>
</evidence>
<proteinExistence type="inferred from homology"/>
<protein>
    <submittedName>
        <fullName evidence="7">D-2-hydroxyacid dehydrogenase family protein</fullName>
    </submittedName>
</protein>
<reference evidence="7 8" key="1">
    <citation type="submission" date="2024-01" db="EMBL/GenBank/DDBJ databases">
        <title>The diversity of rhizobia nodulating Mimosa spp. in eleven states of Brazil covering several biomes is determined by host plant, location, and edaphic factors.</title>
        <authorList>
            <person name="Rouws L."/>
            <person name="Barauna A."/>
            <person name="Beukes C."/>
            <person name="De Faria S.M."/>
            <person name="Gross E."/>
            <person name="Dos Reis Junior F.B."/>
            <person name="Simon M."/>
            <person name="Maluk M."/>
            <person name="Odee D.W."/>
            <person name="Kenicer G."/>
            <person name="Young J.P.W."/>
            <person name="Reis V.M."/>
            <person name="Zilli J."/>
            <person name="James E.K."/>
        </authorList>
    </citation>
    <scope>NUCLEOTIDE SEQUENCE [LARGE SCALE GENOMIC DNA]</scope>
    <source>
        <strain evidence="7 8">JPY77</strain>
    </source>
</reference>
<dbReference type="Proteomes" id="UP001494588">
    <property type="component" value="Unassembled WGS sequence"/>
</dbReference>
<gene>
    <name evidence="7" type="ORF">V4C55_29625</name>
</gene>
<evidence type="ECO:0000259" key="6">
    <source>
        <dbReference type="Pfam" id="PF02826"/>
    </source>
</evidence>
<keyword evidence="8" id="KW-1185">Reference proteome</keyword>
<evidence type="ECO:0000313" key="7">
    <source>
        <dbReference type="EMBL" id="MEM5289890.1"/>
    </source>
</evidence>
<keyword evidence="2 4" id="KW-0560">Oxidoreductase</keyword>
<evidence type="ECO:0000256" key="2">
    <source>
        <dbReference type="ARBA" id="ARBA00023002"/>
    </source>
</evidence>
<dbReference type="SUPFAM" id="SSF51735">
    <property type="entry name" value="NAD(P)-binding Rossmann-fold domains"/>
    <property type="match status" value="1"/>
</dbReference>
<dbReference type="Gene3D" id="3.40.50.720">
    <property type="entry name" value="NAD(P)-binding Rossmann-like Domain"/>
    <property type="match status" value="2"/>
</dbReference>
<keyword evidence="3" id="KW-0520">NAD</keyword>
<dbReference type="InterPro" id="IPR006140">
    <property type="entry name" value="D-isomer_DH_NAD-bd"/>
</dbReference>
<dbReference type="Pfam" id="PF00389">
    <property type="entry name" value="2-Hacid_dh"/>
    <property type="match status" value="1"/>
</dbReference>
<feature type="domain" description="D-isomer specific 2-hydroxyacid dehydrogenase catalytic" evidence="5">
    <location>
        <begin position="21"/>
        <end position="315"/>
    </location>
</feature>
<comment type="caution">
    <text evidence="7">The sequence shown here is derived from an EMBL/GenBank/DDBJ whole genome shotgun (WGS) entry which is preliminary data.</text>
</comment>
<dbReference type="SUPFAM" id="SSF52283">
    <property type="entry name" value="Formate/glycerate dehydrogenase catalytic domain-like"/>
    <property type="match status" value="1"/>
</dbReference>
<dbReference type="CDD" id="cd12169">
    <property type="entry name" value="PGDH_like_1"/>
    <property type="match status" value="1"/>
</dbReference>
<dbReference type="InterPro" id="IPR050857">
    <property type="entry name" value="D-2-hydroxyacid_DH"/>
</dbReference>
<accession>A0ABU9QK81</accession>
<evidence type="ECO:0000256" key="3">
    <source>
        <dbReference type="ARBA" id="ARBA00023027"/>
    </source>
</evidence>
<dbReference type="PANTHER" id="PTHR42789:SF1">
    <property type="entry name" value="D-ISOMER SPECIFIC 2-HYDROXYACID DEHYDROGENASE FAMILY PROTEIN (AFU_ORTHOLOGUE AFUA_6G10090)"/>
    <property type="match status" value="1"/>
</dbReference>
<dbReference type="PANTHER" id="PTHR42789">
    <property type="entry name" value="D-ISOMER SPECIFIC 2-HYDROXYACID DEHYDROGENASE FAMILY PROTEIN (AFU_ORTHOLOGUE AFUA_6G10090)"/>
    <property type="match status" value="1"/>
</dbReference>
<organism evidence="7 8">
    <name type="scientific">Paraburkholderia sabiae</name>
    <dbReference type="NCBI Taxonomy" id="273251"/>
    <lineage>
        <taxon>Bacteria</taxon>
        <taxon>Pseudomonadati</taxon>
        <taxon>Pseudomonadota</taxon>
        <taxon>Betaproteobacteria</taxon>
        <taxon>Burkholderiales</taxon>
        <taxon>Burkholderiaceae</taxon>
        <taxon>Paraburkholderia</taxon>
    </lineage>
</organism>
<dbReference type="InterPro" id="IPR006139">
    <property type="entry name" value="D-isomer_2_OHA_DH_cat_dom"/>
</dbReference>
<feature type="domain" description="D-isomer specific 2-hydroxyacid dehydrogenase NAD-binding" evidence="6">
    <location>
        <begin position="111"/>
        <end position="284"/>
    </location>
</feature>
<comment type="similarity">
    <text evidence="1 4">Belongs to the D-isomer specific 2-hydroxyacid dehydrogenase family.</text>
</comment>